<comment type="caution">
    <text evidence="2">The sequence shown here is derived from an EMBL/GenBank/DDBJ whole genome shotgun (WGS) entry which is preliminary data.</text>
</comment>
<gene>
    <name evidence="2" type="ORF">RDB_LOCUS126604</name>
</gene>
<dbReference type="GO" id="GO:0019825">
    <property type="term" value="F:oxygen binding"/>
    <property type="evidence" value="ECO:0007669"/>
    <property type="project" value="InterPro"/>
</dbReference>
<proteinExistence type="predicted"/>
<evidence type="ECO:0000313" key="3">
    <source>
        <dbReference type="Proteomes" id="UP000663853"/>
    </source>
</evidence>
<dbReference type="PANTHER" id="PTHR42071">
    <property type="entry name" value="PROTOGLOBIN DOMAIN-CONTAINING PROTEIN"/>
    <property type="match status" value="1"/>
</dbReference>
<dbReference type="EMBL" id="CAJMXA010003671">
    <property type="protein sequence ID" value="CAE6510367.1"/>
    <property type="molecule type" value="Genomic_DNA"/>
</dbReference>
<dbReference type="Gene3D" id="1.10.490.10">
    <property type="entry name" value="Globins"/>
    <property type="match status" value="1"/>
</dbReference>
<dbReference type="InterPro" id="IPR012292">
    <property type="entry name" value="Globin/Proto"/>
</dbReference>
<protein>
    <recommendedName>
        <fullName evidence="1">Globin-sensor domain-containing protein</fullName>
    </recommendedName>
</protein>
<evidence type="ECO:0000313" key="2">
    <source>
        <dbReference type="EMBL" id="CAE6510367.1"/>
    </source>
</evidence>
<dbReference type="PANTHER" id="PTHR42071:SF1">
    <property type="entry name" value="GLOBIN-SENSOR DOMAIN-CONTAINING PROTEIN"/>
    <property type="match status" value="1"/>
</dbReference>
<dbReference type="GO" id="GO:0020037">
    <property type="term" value="F:heme binding"/>
    <property type="evidence" value="ECO:0007669"/>
    <property type="project" value="InterPro"/>
</dbReference>
<dbReference type="Proteomes" id="UP000663853">
    <property type="component" value="Unassembled WGS sequence"/>
</dbReference>
<reference evidence="2" key="1">
    <citation type="submission" date="2021-01" db="EMBL/GenBank/DDBJ databases">
        <authorList>
            <person name="Kaushik A."/>
        </authorList>
    </citation>
    <scope>NUCLEOTIDE SEQUENCE</scope>
    <source>
        <strain evidence="2">AG6-10EEA</strain>
    </source>
</reference>
<feature type="domain" description="Globin-sensor" evidence="1">
    <location>
        <begin position="19"/>
        <end position="135"/>
    </location>
</feature>
<dbReference type="AlphaFoldDB" id="A0A8H3HGC6"/>
<evidence type="ECO:0000259" key="1">
    <source>
        <dbReference type="Pfam" id="PF11563"/>
    </source>
</evidence>
<sequence>MCPILNRIDPAQLETSLPKRVEYITKFIEFGPEDAAALRAAAPIVKQITNCAVDAVYEKLFSFDVTRATFLSRNTGFDGKLATRLEEITHESEIIKFSEQTFEYLDKVGLMHTGPAAFQHREKKEPLHVDYMHCSLVDLFIHLFSVKG</sequence>
<dbReference type="Pfam" id="PF11563">
    <property type="entry name" value="Protoglobin"/>
    <property type="match status" value="1"/>
</dbReference>
<accession>A0A8H3HGC6</accession>
<dbReference type="InterPro" id="IPR044398">
    <property type="entry name" value="Globin-sensor_dom"/>
</dbReference>
<name>A0A8H3HGC6_9AGAM</name>
<organism evidence="2 3">
    <name type="scientific">Rhizoctonia solani</name>
    <dbReference type="NCBI Taxonomy" id="456999"/>
    <lineage>
        <taxon>Eukaryota</taxon>
        <taxon>Fungi</taxon>
        <taxon>Dikarya</taxon>
        <taxon>Basidiomycota</taxon>
        <taxon>Agaricomycotina</taxon>
        <taxon>Agaricomycetes</taxon>
        <taxon>Cantharellales</taxon>
        <taxon>Ceratobasidiaceae</taxon>
        <taxon>Rhizoctonia</taxon>
    </lineage>
</organism>